<comment type="caution">
    <text evidence="6">The sequence shown here is derived from an EMBL/GenBank/DDBJ whole genome shotgun (WGS) entry which is preliminary data.</text>
</comment>
<evidence type="ECO:0000313" key="7">
    <source>
        <dbReference type="Proteomes" id="UP001310290"/>
    </source>
</evidence>
<gene>
    <name evidence="6" type="ORF">QBA35_35700</name>
</gene>
<dbReference type="InterPro" id="IPR036271">
    <property type="entry name" value="Tet_transcr_reg_TetR-rel_C_sf"/>
</dbReference>
<keyword evidence="7" id="KW-1185">Reference proteome</keyword>
<proteinExistence type="predicted"/>
<dbReference type="Gene3D" id="1.10.357.10">
    <property type="entry name" value="Tetracycline Repressor, domain 2"/>
    <property type="match status" value="1"/>
</dbReference>
<keyword evidence="1" id="KW-0805">Transcription regulation</keyword>
<evidence type="ECO:0000256" key="4">
    <source>
        <dbReference type="PROSITE-ProRule" id="PRU00335"/>
    </source>
</evidence>
<dbReference type="InterPro" id="IPR050109">
    <property type="entry name" value="HTH-type_TetR-like_transc_reg"/>
</dbReference>
<dbReference type="Pfam" id="PF16859">
    <property type="entry name" value="TetR_C_11"/>
    <property type="match status" value="1"/>
</dbReference>
<dbReference type="PANTHER" id="PTHR30055">
    <property type="entry name" value="HTH-TYPE TRANSCRIPTIONAL REGULATOR RUTR"/>
    <property type="match status" value="1"/>
</dbReference>
<dbReference type="Pfam" id="PF00440">
    <property type="entry name" value="TetR_N"/>
    <property type="match status" value="1"/>
</dbReference>
<dbReference type="PROSITE" id="PS50977">
    <property type="entry name" value="HTH_TETR_2"/>
    <property type="match status" value="1"/>
</dbReference>
<feature type="domain" description="HTH tetR-type" evidence="5">
    <location>
        <begin position="20"/>
        <end position="80"/>
    </location>
</feature>
<dbReference type="InterPro" id="IPR009057">
    <property type="entry name" value="Homeodomain-like_sf"/>
</dbReference>
<dbReference type="PANTHER" id="PTHR30055:SF148">
    <property type="entry name" value="TETR-FAMILY TRANSCRIPTIONAL REGULATOR"/>
    <property type="match status" value="1"/>
</dbReference>
<dbReference type="SUPFAM" id="SSF46689">
    <property type="entry name" value="Homeodomain-like"/>
    <property type="match status" value="1"/>
</dbReference>
<keyword evidence="2 4" id="KW-0238">DNA-binding</keyword>
<dbReference type="Proteomes" id="UP001310290">
    <property type="component" value="Unassembled WGS sequence"/>
</dbReference>
<name>A0ABU8AZG0_9ACTN</name>
<organism evidence="6 7">
    <name type="scientific">Streptomyces bottropensis</name>
    <dbReference type="NCBI Taxonomy" id="42235"/>
    <lineage>
        <taxon>Bacteria</taxon>
        <taxon>Bacillati</taxon>
        <taxon>Actinomycetota</taxon>
        <taxon>Actinomycetes</taxon>
        <taxon>Kitasatosporales</taxon>
        <taxon>Streptomycetaceae</taxon>
        <taxon>Streptomyces</taxon>
    </lineage>
</organism>
<evidence type="ECO:0000256" key="1">
    <source>
        <dbReference type="ARBA" id="ARBA00023015"/>
    </source>
</evidence>
<dbReference type="SUPFAM" id="SSF48498">
    <property type="entry name" value="Tetracyclin repressor-like, C-terminal domain"/>
    <property type="match status" value="1"/>
</dbReference>
<feature type="DNA-binding region" description="H-T-H motif" evidence="4">
    <location>
        <begin position="43"/>
        <end position="62"/>
    </location>
</feature>
<dbReference type="EMBL" id="JARULZ010000002">
    <property type="protein sequence ID" value="MEH0638570.1"/>
    <property type="molecule type" value="Genomic_DNA"/>
</dbReference>
<sequence length="202" mass="22209">MSEPAASTTAVARPAKRLSASRERTILRAVYEVLAESGYQGLRYEAVATRARTSKATLYRHWPTKAELVTTAMSLRPAEDLRVPDTGTLRGDLLAYLQLLAEWMGGEPGAVISGLLVTMRNDAELAALLRPLLIPAVPPVRAVCERAERRGELALHQDVRFIDELCAPALFMRHALLGQSLDAEFVEYLVDEVAMPLLTRAT</sequence>
<dbReference type="Gene3D" id="1.10.10.60">
    <property type="entry name" value="Homeodomain-like"/>
    <property type="match status" value="1"/>
</dbReference>
<reference evidence="6" key="1">
    <citation type="submission" date="2023-04" db="EMBL/GenBank/DDBJ databases">
        <title>Genomic diversity of scab-causing Streptomyces spp. in the province of Quebec, Canada.</title>
        <authorList>
            <person name="Biessy A."/>
            <person name="Cadieux M."/>
            <person name="Ciotola M."/>
            <person name="Filion M."/>
        </authorList>
    </citation>
    <scope>NUCLEOTIDE SEQUENCE</scope>
    <source>
        <strain evidence="6">B21-115</strain>
    </source>
</reference>
<accession>A0ABU8AZG0</accession>
<dbReference type="InterPro" id="IPR011075">
    <property type="entry name" value="TetR_C"/>
</dbReference>
<evidence type="ECO:0000256" key="3">
    <source>
        <dbReference type="ARBA" id="ARBA00023163"/>
    </source>
</evidence>
<keyword evidence="3" id="KW-0804">Transcription</keyword>
<evidence type="ECO:0000256" key="2">
    <source>
        <dbReference type="ARBA" id="ARBA00023125"/>
    </source>
</evidence>
<dbReference type="InterPro" id="IPR001647">
    <property type="entry name" value="HTH_TetR"/>
</dbReference>
<evidence type="ECO:0000259" key="5">
    <source>
        <dbReference type="PROSITE" id="PS50977"/>
    </source>
</evidence>
<protein>
    <submittedName>
        <fullName evidence="6">TetR/AcrR family transcriptional regulator</fullName>
    </submittedName>
</protein>
<dbReference type="RefSeq" id="WP_334661217.1">
    <property type="nucleotide sequence ID" value="NZ_JARULZ010000002.1"/>
</dbReference>
<evidence type="ECO:0000313" key="6">
    <source>
        <dbReference type="EMBL" id="MEH0638570.1"/>
    </source>
</evidence>
<dbReference type="PRINTS" id="PR00455">
    <property type="entry name" value="HTHTETR"/>
</dbReference>